<dbReference type="FunFam" id="2.60.40.10:FF:000032">
    <property type="entry name" value="palladin isoform X1"/>
    <property type="match status" value="1"/>
</dbReference>
<dbReference type="GO" id="GO:0098609">
    <property type="term" value="P:cell-cell adhesion"/>
    <property type="evidence" value="ECO:0007669"/>
    <property type="project" value="TreeGrafter"/>
</dbReference>
<dbReference type="Proteomes" id="UP001283361">
    <property type="component" value="Unassembled WGS sequence"/>
</dbReference>
<reference evidence="7" key="1">
    <citation type="journal article" date="2023" name="G3 (Bethesda)">
        <title>A reference genome for the long-term kleptoplast-retaining sea slug Elysia crispata morphotype clarki.</title>
        <authorList>
            <person name="Eastman K.E."/>
            <person name="Pendleton A.L."/>
            <person name="Shaikh M.A."/>
            <person name="Suttiyut T."/>
            <person name="Ogas R."/>
            <person name="Tomko P."/>
            <person name="Gavelis G."/>
            <person name="Widhalm J.R."/>
            <person name="Wisecaver J.H."/>
        </authorList>
    </citation>
    <scope>NUCLEOTIDE SEQUENCE</scope>
    <source>
        <strain evidence="7">ECLA1</strain>
    </source>
</reference>
<sequence length="572" mass="63093">MMEIIAIKMFLVVQFMLVLTRTTGTYTYNRKAPRIVGESKGSIALVGAIGFLECNARGRPKPSRSWERDGQSVESISQRYKVNKKTRSLRIFEARIEDTGNYTCIAKNRYGQASMSVPLTVIKKPALTVHPETSLGVEEGADQDIVCRSSAFPKPSFSWITSRDVRLKPRPGTPRRGSGDRSLSRFRVAERVISDTVSESVLSISPVSHQDHGVFVCFAGNEGGSSKAEIEVNVQYSPKPLADEPTRQKVHYYHTDYAAPPSVSCAATGNELPEIQWVYNGSLLNTSHCQVVQRPPEIHSFVCTVTESTMGIYRCYAENSHGRVLIKELDITPLYPPPKLRVIIGRVHANHVKVAAQLGIPNTPDPNYVVVLYRLIKDGKPSFRQQDVYETTADLNSKGEASVVLPGLKENASYLVSVASKNEVGLGPEVTVSIQTGKSESLLDDLVKLVAISGNSLVLRTSGQENTTKYGRSGAENEQIDHRGIVQNEAFNRNTVKASNESMEVWTIENKRTNNFNGTEKGSDDFSNEEGTAYSVLGRSGSTRIRLMNSSILLFGANMVFIRWIAKSVLVL</sequence>
<dbReference type="Pfam" id="PF07679">
    <property type="entry name" value="I-set"/>
    <property type="match status" value="2"/>
</dbReference>
<comment type="caution">
    <text evidence="7">The sequence shown here is derived from an EMBL/GenBank/DDBJ whole genome shotgun (WGS) entry which is preliminary data.</text>
</comment>
<feature type="domain" description="Fibronectin type-III" evidence="6">
    <location>
        <begin position="336"/>
        <end position="440"/>
    </location>
</feature>
<dbReference type="PANTHER" id="PTHR44170:SF6">
    <property type="entry name" value="CONTACTIN"/>
    <property type="match status" value="1"/>
</dbReference>
<keyword evidence="2" id="KW-1015">Disulfide bond</keyword>
<organism evidence="7 8">
    <name type="scientific">Elysia crispata</name>
    <name type="common">lettuce slug</name>
    <dbReference type="NCBI Taxonomy" id="231223"/>
    <lineage>
        <taxon>Eukaryota</taxon>
        <taxon>Metazoa</taxon>
        <taxon>Spiralia</taxon>
        <taxon>Lophotrochozoa</taxon>
        <taxon>Mollusca</taxon>
        <taxon>Gastropoda</taxon>
        <taxon>Heterobranchia</taxon>
        <taxon>Euthyneura</taxon>
        <taxon>Panpulmonata</taxon>
        <taxon>Sacoglossa</taxon>
        <taxon>Placobranchoidea</taxon>
        <taxon>Plakobranchidae</taxon>
        <taxon>Elysia</taxon>
    </lineage>
</organism>
<dbReference type="CDD" id="cd00063">
    <property type="entry name" value="FN3"/>
    <property type="match status" value="1"/>
</dbReference>
<accession>A0AAE0ZWY4</accession>
<dbReference type="InterPro" id="IPR003599">
    <property type="entry name" value="Ig_sub"/>
</dbReference>
<evidence type="ECO:0000256" key="2">
    <source>
        <dbReference type="ARBA" id="ARBA00023157"/>
    </source>
</evidence>
<dbReference type="PROSITE" id="PS50835">
    <property type="entry name" value="IG_LIKE"/>
    <property type="match status" value="3"/>
</dbReference>
<dbReference type="SMART" id="SM00408">
    <property type="entry name" value="IGc2"/>
    <property type="match status" value="3"/>
</dbReference>
<keyword evidence="3" id="KW-0393">Immunoglobulin domain</keyword>
<feature type="domain" description="Ig-like" evidence="5">
    <location>
        <begin position="33"/>
        <end position="120"/>
    </location>
</feature>
<dbReference type="SUPFAM" id="SSF49265">
    <property type="entry name" value="Fibronectin type III"/>
    <property type="match status" value="1"/>
</dbReference>
<dbReference type="SMART" id="SM00409">
    <property type="entry name" value="IG"/>
    <property type="match status" value="2"/>
</dbReference>
<feature type="signal peptide" evidence="4">
    <location>
        <begin position="1"/>
        <end position="24"/>
    </location>
</feature>
<dbReference type="Gene3D" id="2.60.40.10">
    <property type="entry name" value="Immunoglobulins"/>
    <property type="match status" value="4"/>
</dbReference>
<dbReference type="PANTHER" id="PTHR44170">
    <property type="entry name" value="PROTEIN SIDEKICK"/>
    <property type="match status" value="1"/>
</dbReference>
<keyword evidence="1" id="KW-0677">Repeat</keyword>
<dbReference type="InterPro" id="IPR003598">
    <property type="entry name" value="Ig_sub2"/>
</dbReference>
<feature type="domain" description="Ig-like" evidence="5">
    <location>
        <begin position="125"/>
        <end position="233"/>
    </location>
</feature>
<dbReference type="InterPro" id="IPR036116">
    <property type="entry name" value="FN3_sf"/>
</dbReference>
<dbReference type="InterPro" id="IPR003961">
    <property type="entry name" value="FN3_dom"/>
</dbReference>
<dbReference type="Pfam" id="PF13927">
    <property type="entry name" value="Ig_3"/>
    <property type="match status" value="1"/>
</dbReference>
<evidence type="ECO:0000256" key="1">
    <source>
        <dbReference type="ARBA" id="ARBA00022737"/>
    </source>
</evidence>
<dbReference type="InterPro" id="IPR013783">
    <property type="entry name" value="Ig-like_fold"/>
</dbReference>
<dbReference type="InterPro" id="IPR007110">
    <property type="entry name" value="Ig-like_dom"/>
</dbReference>
<feature type="domain" description="Ig-like" evidence="5">
    <location>
        <begin position="238"/>
        <end position="332"/>
    </location>
</feature>
<feature type="chain" id="PRO_5041904857" evidence="4">
    <location>
        <begin position="25"/>
        <end position="572"/>
    </location>
</feature>
<dbReference type="SUPFAM" id="SSF48726">
    <property type="entry name" value="Immunoglobulin"/>
    <property type="match status" value="3"/>
</dbReference>
<gene>
    <name evidence="7" type="ORF">RRG08_022760</name>
</gene>
<dbReference type="InterPro" id="IPR036179">
    <property type="entry name" value="Ig-like_dom_sf"/>
</dbReference>
<dbReference type="GO" id="GO:0016020">
    <property type="term" value="C:membrane"/>
    <property type="evidence" value="ECO:0007669"/>
    <property type="project" value="UniProtKB-SubCell"/>
</dbReference>
<dbReference type="PROSITE" id="PS50853">
    <property type="entry name" value="FN3"/>
    <property type="match status" value="1"/>
</dbReference>
<dbReference type="CDD" id="cd00096">
    <property type="entry name" value="Ig"/>
    <property type="match status" value="1"/>
</dbReference>
<evidence type="ECO:0000256" key="4">
    <source>
        <dbReference type="SAM" id="SignalP"/>
    </source>
</evidence>
<evidence type="ECO:0000313" key="7">
    <source>
        <dbReference type="EMBL" id="KAK3776965.1"/>
    </source>
</evidence>
<evidence type="ECO:0000256" key="3">
    <source>
        <dbReference type="ARBA" id="ARBA00023319"/>
    </source>
</evidence>
<evidence type="ECO:0000259" key="6">
    <source>
        <dbReference type="PROSITE" id="PS50853"/>
    </source>
</evidence>
<protein>
    <submittedName>
        <fullName evidence="7">Uncharacterized protein</fullName>
    </submittedName>
</protein>
<dbReference type="AlphaFoldDB" id="A0AAE0ZWY4"/>
<name>A0AAE0ZWY4_9GAST</name>
<dbReference type="EMBL" id="JAWDGP010003159">
    <property type="protein sequence ID" value="KAK3776965.1"/>
    <property type="molecule type" value="Genomic_DNA"/>
</dbReference>
<dbReference type="InterPro" id="IPR013098">
    <property type="entry name" value="Ig_I-set"/>
</dbReference>
<keyword evidence="8" id="KW-1185">Reference proteome</keyword>
<proteinExistence type="predicted"/>
<evidence type="ECO:0000313" key="8">
    <source>
        <dbReference type="Proteomes" id="UP001283361"/>
    </source>
</evidence>
<keyword evidence="4" id="KW-0732">Signal</keyword>
<evidence type="ECO:0000259" key="5">
    <source>
        <dbReference type="PROSITE" id="PS50835"/>
    </source>
</evidence>